<gene>
    <name evidence="3" type="ORF">VKT23_003419</name>
</gene>
<evidence type="ECO:0000259" key="2">
    <source>
        <dbReference type="PROSITE" id="PS50011"/>
    </source>
</evidence>
<dbReference type="EMBL" id="JBANRG010000003">
    <property type="protein sequence ID" value="KAK7468923.1"/>
    <property type="molecule type" value="Genomic_DNA"/>
</dbReference>
<dbReference type="InterPro" id="IPR000719">
    <property type="entry name" value="Prot_kinase_dom"/>
</dbReference>
<evidence type="ECO:0000313" key="3">
    <source>
        <dbReference type="EMBL" id="KAK7468923.1"/>
    </source>
</evidence>
<dbReference type="SMART" id="SM00220">
    <property type="entry name" value="S_TKc"/>
    <property type="match status" value="1"/>
</dbReference>
<reference evidence="3 4" key="1">
    <citation type="submission" date="2024-01" db="EMBL/GenBank/DDBJ databases">
        <title>A draft genome for the cacao thread blight pathogen Marasmiellus scandens.</title>
        <authorList>
            <person name="Baruah I.K."/>
            <person name="Leung J."/>
            <person name="Bukari Y."/>
            <person name="Amoako-Attah I."/>
            <person name="Meinhardt L.W."/>
            <person name="Bailey B.A."/>
            <person name="Cohen S.P."/>
        </authorList>
    </citation>
    <scope>NUCLEOTIDE SEQUENCE [LARGE SCALE GENOMIC DNA]</scope>
    <source>
        <strain evidence="3 4">GH-19</strain>
    </source>
</reference>
<dbReference type="PANTHER" id="PTHR38248">
    <property type="entry name" value="FUNK1 6"/>
    <property type="match status" value="1"/>
</dbReference>
<organism evidence="3 4">
    <name type="scientific">Marasmiellus scandens</name>
    <dbReference type="NCBI Taxonomy" id="2682957"/>
    <lineage>
        <taxon>Eukaryota</taxon>
        <taxon>Fungi</taxon>
        <taxon>Dikarya</taxon>
        <taxon>Basidiomycota</taxon>
        <taxon>Agaricomycotina</taxon>
        <taxon>Agaricomycetes</taxon>
        <taxon>Agaricomycetidae</taxon>
        <taxon>Agaricales</taxon>
        <taxon>Marasmiineae</taxon>
        <taxon>Omphalotaceae</taxon>
        <taxon>Marasmiellus</taxon>
    </lineage>
</organism>
<evidence type="ECO:0000256" key="1">
    <source>
        <dbReference type="SAM" id="MobiDB-lite"/>
    </source>
</evidence>
<dbReference type="Pfam" id="PF17667">
    <property type="entry name" value="Pkinase_fungal"/>
    <property type="match status" value="2"/>
</dbReference>
<dbReference type="InterPro" id="IPR040976">
    <property type="entry name" value="Pkinase_fungal"/>
</dbReference>
<dbReference type="Proteomes" id="UP001498398">
    <property type="component" value="Unassembled WGS sequence"/>
</dbReference>
<dbReference type="SUPFAM" id="SSF56112">
    <property type="entry name" value="Protein kinase-like (PK-like)"/>
    <property type="match status" value="1"/>
</dbReference>
<proteinExistence type="predicted"/>
<feature type="compositionally biased region" description="Polar residues" evidence="1">
    <location>
        <begin position="304"/>
        <end position="345"/>
    </location>
</feature>
<feature type="compositionally biased region" description="Acidic residues" evidence="1">
    <location>
        <begin position="888"/>
        <end position="900"/>
    </location>
</feature>
<dbReference type="Gene3D" id="1.10.510.10">
    <property type="entry name" value="Transferase(Phosphotransferase) domain 1"/>
    <property type="match status" value="1"/>
</dbReference>
<feature type="domain" description="Protein kinase" evidence="2">
    <location>
        <begin position="579"/>
        <end position="957"/>
    </location>
</feature>
<feature type="compositionally biased region" description="Polar residues" evidence="1">
    <location>
        <begin position="280"/>
        <end position="295"/>
    </location>
</feature>
<dbReference type="InterPro" id="IPR011009">
    <property type="entry name" value="Kinase-like_dom_sf"/>
</dbReference>
<name>A0ABR1JYU9_9AGAR</name>
<feature type="compositionally biased region" description="Basic and acidic residues" evidence="1">
    <location>
        <begin position="871"/>
        <end position="887"/>
    </location>
</feature>
<dbReference type="PROSITE" id="PS50011">
    <property type="entry name" value="PROTEIN_KINASE_DOM"/>
    <property type="match status" value="1"/>
</dbReference>
<dbReference type="PANTHER" id="PTHR38248:SF2">
    <property type="entry name" value="FUNK1 11"/>
    <property type="match status" value="1"/>
</dbReference>
<feature type="compositionally biased region" description="Basic and acidic residues" evidence="1">
    <location>
        <begin position="384"/>
        <end position="399"/>
    </location>
</feature>
<accession>A0ABR1JYU9</accession>
<comment type="caution">
    <text evidence="3">The sequence shown here is derived from an EMBL/GenBank/DDBJ whole genome shotgun (WGS) entry which is preliminary data.</text>
</comment>
<sequence>MPLYAANGFSPVPLYSPYPLSLNPLYILDCFFSGPLHFLPESLYLYDKLSNMAVPASTPGYTAYPRTIPERNAITQSQLSTPLGKGASTQANFEEKHKVEDLNVYLEEDIHGRVCIEAEDFLSFILDLSPDNFSNLKAEGGKLSDVKKDENFDKAWTAYLKLATKETTSNEKELYEPLIAVMDAACRVWFPPGAPFCFFDGSGQEIHGSYAGRKPDITALDSKFTFTSDNMKPYWPMIMWWLEVKRKHGNALDCSGLIGGAKSDGRDIKPIPKTLARVSGSASCAPQMTAPSRPTATKRKKGRSSTISSDVQTTSTSQHTYELRSRNQASAQAPNNDATPESTPLTEAVALRPDTGRMTPPRCFAASHVTTSAQAIDEEEDDTEDKRASKRRKDEKGEKVAVPIGDEMDSVAEEKLSIPDLKQHTQLQSAGYGLEMLSSGLLRCHSIGLVVDAHMLQIAYYDRSKVVLSKPVSLSTEEGQDIFLSTLYQLSFLNDRQNGLLPVPIDAGGPSLPTIQPLLNKQYLTSCQNQAKKPKHPGTRPPIDSINDKHGAFPGCNAFYGCCLTLEAGKVLQLKELVYRAHGIIGRGTTVIKALDWDQQEVIVKLSFPGEKRDPEDELVKEAHSKATGEHEWAKNHLPDIRWSGTFKFGEDMPQSKLAAHFRVLDIPYEERVLRITVQDVLHPITDLIDPKECAQVFYDVLQVHRWLVDYGKILHRDISMANIMFRRINGLVYGVLNDFDLASRLPPPDKPTSLQRTGTKPYMSHDLLDPTWEMGHVYRHDLESLFYVVLILCCHYEKHPSSSQLQKTRRQRPFDIWFSGSHKTVWRDKTAWLTLSDPIEVTPLFDGFESSLVELKYNIADGHSAKDRFKRGIDMGQRKNDEHGRDDEDEDDDDDDDSTSDSPFDDSSPREFDWTTLGGHVTYKRFMKVMRKFKGKNLISRYPKHLLLDLKESDFLRSVTQK</sequence>
<feature type="region of interest" description="Disordered" evidence="1">
    <location>
        <begin position="871"/>
        <end position="912"/>
    </location>
</feature>
<evidence type="ECO:0000313" key="4">
    <source>
        <dbReference type="Proteomes" id="UP001498398"/>
    </source>
</evidence>
<protein>
    <recommendedName>
        <fullName evidence="2">Protein kinase domain-containing protein</fullName>
    </recommendedName>
</protein>
<feature type="region of interest" description="Disordered" evidence="1">
    <location>
        <begin position="277"/>
        <end position="399"/>
    </location>
</feature>
<keyword evidence="4" id="KW-1185">Reference proteome</keyword>